<dbReference type="SUPFAM" id="SSF57716">
    <property type="entry name" value="Glucocorticoid receptor-like (DNA-binding domain)"/>
    <property type="match status" value="1"/>
</dbReference>
<evidence type="ECO:0000256" key="5">
    <source>
        <dbReference type="PROSITE-ProRule" id="PRU00309"/>
    </source>
</evidence>
<evidence type="ECO:0000313" key="9">
    <source>
        <dbReference type="Proteomes" id="UP000014500"/>
    </source>
</evidence>
<name>T1IZP6_STRMM</name>
<dbReference type="Pfam" id="PF05485">
    <property type="entry name" value="THAP"/>
    <property type="match status" value="1"/>
</dbReference>
<dbReference type="GO" id="GO:0003677">
    <property type="term" value="F:DNA binding"/>
    <property type="evidence" value="ECO:0007669"/>
    <property type="project" value="UniProtKB-UniRule"/>
</dbReference>
<feature type="domain" description="THAP-type" evidence="7">
    <location>
        <begin position="1"/>
        <end position="85"/>
    </location>
</feature>
<proteinExistence type="predicted"/>
<accession>T1IZP6</accession>
<evidence type="ECO:0000259" key="7">
    <source>
        <dbReference type="PROSITE" id="PS50950"/>
    </source>
</evidence>
<keyword evidence="2 5" id="KW-0863">Zinc-finger</keyword>
<dbReference type="PROSITE" id="PS50950">
    <property type="entry name" value="ZF_THAP"/>
    <property type="match status" value="1"/>
</dbReference>
<evidence type="ECO:0000256" key="4">
    <source>
        <dbReference type="ARBA" id="ARBA00023125"/>
    </source>
</evidence>
<dbReference type="EnsemblMetazoa" id="SMAR006728-RA">
    <property type="protein sequence ID" value="SMAR006728-PA"/>
    <property type="gene ID" value="SMAR006728"/>
</dbReference>
<dbReference type="Proteomes" id="UP000014500">
    <property type="component" value="Unassembled WGS sequence"/>
</dbReference>
<organism evidence="8 9">
    <name type="scientific">Strigamia maritima</name>
    <name type="common">European centipede</name>
    <name type="synonym">Geophilus maritimus</name>
    <dbReference type="NCBI Taxonomy" id="126957"/>
    <lineage>
        <taxon>Eukaryota</taxon>
        <taxon>Metazoa</taxon>
        <taxon>Ecdysozoa</taxon>
        <taxon>Arthropoda</taxon>
        <taxon>Myriapoda</taxon>
        <taxon>Chilopoda</taxon>
        <taxon>Pleurostigmophora</taxon>
        <taxon>Geophilomorpha</taxon>
        <taxon>Linotaeniidae</taxon>
        <taxon>Strigamia</taxon>
    </lineage>
</organism>
<dbReference type="HOGENOM" id="CLU_689506_0_0_1"/>
<dbReference type="InterPro" id="IPR006612">
    <property type="entry name" value="THAP_Znf"/>
</dbReference>
<keyword evidence="4 5" id="KW-0238">DNA-binding</keyword>
<keyword evidence="1" id="KW-0479">Metal-binding</keyword>
<dbReference type="eggNOG" id="ENOG502SB55">
    <property type="taxonomic scope" value="Eukaryota"/>
</dbReference>
<protein>
    <recommendedName>
        <fullName evidence="7">THAP-type domain-containing protein</fullName>
    </recommendedName>
</protein>
<dbReference type="GO" id="GO:0008270">
    <property type="term" value="F:zinc ion binding"/>
    <property type="evidence" value="ECO:0007669"/>
    <property type="project" value="UniProtKB-KW"/>
</dbReference>
<sequence>MKSCRYRYCKSTTYHSKKSFMKNITFYPFPNPRNQRNKSIRWIKACGLVNFTVDDLTKWTYICSKHFVGGQGPTEEHPDPLPLTVAEEMAANSNGKIKRTENGKNGVKVNGKIKKTHPHVDDGVKVNGTIKPAQNIVKVNGNNQDENEDSNKESTDFFNLNISTITHDDAYSNYFHCADDSRISNDIFPFPDERSEKLRLLNSLHRDLFGLKDWGIFLKDDTLQFHILCDRNATSVKAVIVDMKLDIQIKVLNNELPSSHLLWKHVPAKNSVRNSSTLLNTLNLVKSWTVCNGINDVLVKWFRNSISEKEKPFFVFKTESLHSVKCDLLYSSIQIKCDKCIDSEKKLHDSMMKEERFYSLMESYRLGHTTNKWPRMKQSIKKSIQCLQETKKKEKRFSVK</sequence>
<reference evidence="9" key="1">
    <citation type="submission" date="2011-05" db="EMBL/GenBank/DDBJ databases">
        <authorList>
            <person name="Richards S.R."/>
            <person name="Qu J."/>
            <person name="Jiang H."/>
            <person name="Jhangiani S.N."/>
            <person name="Agravi P."/>
            <person name="Goodspeed R."/>
            <person name="Gross S."/>
            <person name="Mandapat C."/>
            <person name="Jackson L."/>
            <person name="Mathew T."/>
            <person name="Pu L."/>
            <person name="Thornton R."/>
            <person name="Saada N."/>
            <person name="Wilczek-Boney K.B."/>
            <person name="Lee S."/>
            <person name="Kovar C."/>
            <person name="Wu Y."/>
            <person name="Scherer S.E."/>
            <person name="Worley K.C."/>
            <person name="Muzny D.M."/>
            <person name="Gibbs R."/>
        </authorList>
    </citation>
    <scope>NUCLEOTIDE SEQUENCE</scope>
    <source>
        <strain evidence="9">Brora</strain>
    </source>
</reference>
<keyword evidence="3" id="KW-0862">Zinc</keyword>
<keyword evidence="9" id="KW-1185">Reference proteome</keyword>
<reference evidence="8" key="2">
    <citation type="submission" date="2015-02" db="UniProtKB">
        <authorList>
            <consortium name="EnsemblMetazoa"/>
        </authorList>
    </citation>
    <scope>IDENTIFICATION</scope>
</reference>
<evidence type="ECO:0000256" key="3">
    <source>
        <dbReference type="ARBA" id="ARBA00022833"/>
    </source>
</evidence>
<evidence type="ECO:0000256" key="2">
    <source>
        <dbReference type="ARBA" id="ARBA00022771"/>
    </source>
</evidence>
<dbReference type="EMBL" id="AFFK01020498">
    <property type="status" value="NOT_ANNOTATED_CDS"/>
    <property type="molecule type" value="Genomic_DNA"/>
</dbReference>
<dbReference type="STRING" id="126957.T1IZP6"/>
<evidence type="ECO:0000256" key="1">
    <source>
        <dbReference type="ARBA" id="ARBA00022723"/>
    </source>
</evidence>
<evidence type="ECO:0000313" key="8">
    <source>
        <dbReference type="EnsemblMetazoa" id="SMAR006728-PA"/>
    </source>
</evidence>
<evidence type="ECO:0000256" key="6">
    <source>
        <dbReference type="SAM" id="MobiDB-lite"/>
    </source>
</evidence>
<feature type="region of interest" description="Disordered" evidence="6">
    <location>
        <begin position="97"/>
        <end position="122"/>
    </location>
</feature>
<dbReference type="AlphaFoldDB" id="T1IZP6"/>